<gene>
    <name evidence="1" type="ORF">KPL71_018864</name>
</gene>
<keyword evidence="1" id="KW-0648">Protein biosynthesis</keyword>
<organism evidence="1 2">
    <name type="scientific">Citrus sinensis</name>
    <name type="common">Sweet orange</name>
    <name type="synonym">Citrus aurantium var. sinensis</name>
    <dbReference type="NCBI Taxonomy" id="2711"/>
    <lineage>
        <taxon>Eukaryota</taxon>
        <taxon>Viridiplantae</taxon>
        <taxon>Streptophyta</taxon>
        <taxon>Embryophyta</taxon>
        <taxon>Tracheophyta</taxon>
        <taxon>Spermatophyta</taxon>
        <taxon>Magnoliopsida</taxon>
        <taxon>eudicotyledons</taxon>
        <taxon>Gunneridae</taxon>
        <taxon>Pentapetalae</taxon>
        <taxon>rosids</taxon>
        <taxon>malvids</taxon>
        <taxon>Sapindales</taxon>
        <taxon>Rutaceae</taxon>
        <taxon>Aurantioideae</taxon>
        <taxon>Citrus</taxon>
    </lineage>
</organism>
<keyword evidence="2" id="KW-1185">Reference proteome</keyword>
<dbReference type="Proteomes" id="UP000829398">
    <property type="component" value="Chromosome 6"/>
</dbReference>
<sequence>MSQFKCCGYYRYKIRKNFLAGLPKVAGEVEESMKERVRACDPVEVAAWVELLMLKKLGPFNYGTKEVKLKYRSICFNVRDSNNPDLRRKILLGEVEPEKLVRMIPEVMARHKLRHEIGQIRERRLAKIRDKDDEEEEEEKSECDDAQ</sequence>
<evidence type="ECO:0000313" key="1">
    <source>
        <dbReference type="EMBL" id="KAH9738662.1"/>
    </source>
</evidence>
<evidence type="ECO:0000313" key="2">
    <source>
        <dbReference type="Proteomes" id="UP000829398"/>
    </source>
</evidence>
<protein>
    <submittedName>
        <fullName evidence="1">Transcription elongation factor TFIIS</fullName>
    </submittedName>
</protein>
<proteinExistence type="predicted"/>
<comment type="caution">
    <text evidence="1">The sequence shown here is derived from an EMBL/GenBank/DDBJ whole genome shotgun (WGS) entry which is preliminary data.</text>
</comment>
<dbReference type="EMBL" id="CM039175">
    <property type="protein sequence ID" value="KAH9738662.1"/>
    <property type="molecule type" value="Genomic_DNA"/>
</dbReference>
<reference evidence="2" key="1">
    <citation type="journal article" date="2023" name="Hortic. Res.">
        <title>A chromosome-level phased genome enabling allele-level studies in sweet orange: a case study on citrus Huanglongbing tolerance.</title>
        <authorList>
            <person name="Wu B."/>
            <person name="Yu Q."/>
            <person name="Deng Z."/>
            <person name="Duan Y."/>
            <person name="Luo F."/>
            <person name="Gmitter F. Jr."/>
        </authorList>
    </citation>
    <scope>NUCLEOTIDE SEQUENCE [LARGE SCALE GENOMIC DNA]</scope>
    <source>
        <strain evidence="2">cv. Valencia</strain>
    </source>
</reference>
<name>A0ACB8K2N1_CITSI</name>
<accession>A0ACB8K2N1</accession>
<keyword evidence="1" id="KW-0251">Elongation factor</keyword>